<dbReference type="InterPro" id="IPR036503">
    <property type="entry name" value="Ald_Fedxn_OxRdtase_N_sf"/>
</dbReference>
<dbReference type="SMART" id="SM00790">
    <property type="entry name" value="AFOR_N"/>
    <property type="match status" value="1"/>
</dbReference>
<evidence type="ECO:0000259" key="9">
    <source>
        <dbReference type="SMART" id="SM00790"/>
    </source>
</evidence>
<dbReference type="GO" id="GO:0051539">
    <property type="term" value="F:4 iron, 4 sulfur cluster binding"/>
    <property type="evidence" value="ECO:0007669"/>
    <property type="project" value="UniProtKB-KW"/>
</dbReference>
<keyword evidence="4" id="KW-0479">Metal-binding</keyword>
<dbReference type="InterPro" id="IPR051919">
    <property type="entry name" value="W-dependent_AOR"/>
</dbReference>
<dbReference type="RefSeq" id="WP_013194806.1">
    <property type="nucleotide sequence ID" value="NC_014253.1"/>
</dbReference>
<dbReference type="InterPro" id="IPR013985">
    <property type="entry name" value="Ald_Fedxn_OxRdtase_dom3"/>
</dbReference>
<keyword evidence="7" id="KW-0411">Iron-sulfur</keyword>
<dbReference type="EMBL" id="CP002069">
    <property type="protein sequence ID" value="ADI74241.1"/>
    <property type="molecule type" value="Genomic_DNA"/>
</dbReference>
<comment type="similarity">
    <text evidence="2">Belongs to the AOR/FOR family.</text>
</comment>
<dbReference type="SUPFAM" id="SSF56228">
    <property type="entry name" value="Aldehyde ferredoxin oxidoreductase, N-terminal domain"/>
    <property type="match status" value="1"/>
</dbReference>
<keyword evidence="6" id="KW-0408">Iron</keyword>
<keyword evidence="11" id="KW-1185">Reference proteome</keyword>
<dbReference type="KEGG" id="mev:Metev_1385"/>
<comment type="cofactor">
    <cofactor evidence="1">
        <name>[4Fe-4S] cluster</name>
        <dbReference type="ChEBI" id="CHEBI:49883"/>
    </cofactor>
</comment>
<dbReference type="Gene3D" id="3.60.9.10">
    <property type="entry name" value="Aldehyde ferredoxin oxidoreductase, N-terminal domain"/>
    <property type="match status" value="1"/>
</dbReference>
<evidence type="ECO:0000256" key="8">
    <source>
        <dbReference type="ARBA" id="ARBA00049934"/>
    </source>
</evidence>
<dbReference type="Gene3D" id="1.10.569.10">
    <property type="entry name" value="Aldehyde Ferredoxin Oxidoreductase Protein, subunit A, domain 2"/>
    <property type="match status" value="1"/>
</dbReference>
<gene>
    <name evidence="10" type="ordered locus">Metev_1385</name>
</gene>
<dbReference type="GO" id="GO:0033726">
    <property type="term" value="F:aldehyde ferredoxin oxidoreductase activity"/>
    <property type="evidence" value="ECO:0007669"/>
    <property type="project" value="UniProtKB-EC"/>
</dbReference>
<dbReference type="PANTHER" id="PTHR30038:SF8">
    <property type="entry name" value="ALDEHYDE FERREDOXIN OXIDOREDUCTASE"/>
    <property type="match status" value="1"/>
</dbReference>
<dbReference type="HOGENOM" id="CLU_020364_1_0_2"/>
<organism evidence="10 11">
    <name type="scientific">Methanohalobium evestigatum (strain ATCC BAA-1072 / DSM 3721 / NBRC 107634 / OCM 161 / Z-7303)</name>
    <dbReference type="NCBI Taxonomy" id="644295"/>
    <lineage>
        <taxon>Archaea</taxon>
        <taxon>Methanobacteriati</taxon>
        <taxon>Methanobacteriota</taxon>
        <taxon>Stenosarchaea group</taxon>
        <taxon>Methanomicrobia</taxon>
        <taxon>Methanosarcinales</taxon>
        <taxon>Methanosarcinaceae</taxon>
        <taxon>Methanohalobium</taxon>
    </lineage>
</organism>
<dbReference type="Gene3D" id="1.10.599.10">
    <property type="entry name" value="Aldehyde Ferredoxin Oxidoreductase Protein, subunit A, domain 3"/>
    <property type="match status" value="1"/>
</dbReference>
<evidence type="ECO:0000313" key="11">
    <source>
        <dbReference type="Proteomes" id="UP000000391"/>
    </source>
</evidence>
<dbReference type="InterPro" id="IPR013984">
    <property type="entry name" value="Ald_Fedxn_OxRdtase_dom2"/>
</dbReference>
<evidence type="ECO:0000256" key="1">
    <source>
        <dbReference type="ARBA" id="ARBA00001966"/>
    </source>
</evidence>
<evidence type="ECO:0000313" key="10">
    <source>
        <dbReference type="EMBL" id="ADI74241.1"/>
    </source>
</evidence>
<dbReference type="InterPro" id="IPR001203">
    <property type="entry name" value="OxRdtase_Ald_Fedxn_C"/>
</dbReference>
<dbReference type="PANTHER" id="PTHR30038">
    <property type="entry name" value="ALDEHYDE FERREDOXIN OXIDOREDUCTASE"/>
    <property type="match status" value="1"/>
</dbReference>
<evidence type="ECO:0000256" key="7">
    <source>
        <dbReference type="ARBA" id="ARBA00023014"/>
    </source>
</evidence>
<dbReference type="STRING" id="644295.Metev_1385"/>
<dbReference type="Pfam" id="PF02730">
    <property type="entry name" value="AFOR_N"/>
    <property type="match status" value="1"/>
</dbReference>
<accession>D7E9G9</accession>
<dbReference type="GO" id="GO:0009055">
    <property type="term" value="F:electron transfer activity"/>
    <property type="evidence" value="ECO:0007669"/>
    <property type="project" value="InterPro"/>
</dbReference>
<comment type="cofactor">
    <cofactor evidence="8">
        <name>tungstopterin</name>
        <dbReference type="ChEBI" id="CHEBI:30402"/>
    </cofactor>
</comment>
<keyword evidence="3" id="KW-0004">4Fe-4S</keyword>
<proteinExistence type="inferred from homology"/>
<dbReference type="OrthoDB" id="30771at2157"/>
<dbReference type="SUPFAM" id="SSF48310">
    <property type="entry name" value="Aldehyde ferredoxin oxidoreductase, C-terminal domains"/>
    <property type="match status" value="1"/>
</dbReference>
<dbReference type="InterPro" id="IPR036021">
    <property type="entry name" value="Tungsten_al_ferr_oxy-like_C"/>
</dbReference>
<feature type="domain" description="Aldehyde ferredoxin oxidoreductase N-terminal" evidence="9">
    <location>
        <begin position="9"/>
        <end position="211"/>
    </location>
</feature>
<dbReference type="EC" id="1.2.7.5" evidence="10"/>
<dbReference type="Pfam" id="PF01314">
    <property type="entry name" value="AFOR_C"/>
    <property type="match status" value="1"/>
</dbReference>
<dbReference type="GeneID" id="9347022"/>
<evidence type="ECO:0000256" key="2">
    <source>
        <dbReference type="ARBA" id="ARBA00011032"/>
    </source>
</evidence>
<name>D7E9G9_METEZ</name>
<evidence type="ECO:0000256" key="6">
    <source>
        <dbReference type="ARBA" id="ARBA00023004"/>
    </source>
</evidence>
<evidence type="ECO:0000256" key="4">
    <source>
        <dbReference type="ARBA" id="ARBA00022723"/>
    </source>
</evidence>
<sequence length="585" mass="64855">MTDTVINSTSNVLYIDLTNETSKLVQRPDLFDRYIGGTGVATQLLDEGFREDKDALDTEAPIVFSIGPFSGIYPCCTKAVAMFRSPLTGELGESYAGGRIATAMRFAGYDSIVITGKAKRPVYLSLHDGNITFKDATSIWGLSSTVDVGKILRDAEPYSGRRSIIRIGPAGEKGVKYANVNVDTYRHFGRLGLGAVFGSKNLKAIVLSGNEELQVVDKKDYNKQYKQLYHKVVNTDLMEKYHDLGTTINVNVLNEINALPTRNFQQTYFEYAENISGENLGDNYLIRKLSCAGCPIGCIHVAMLKTLFSNSHDVEVSDIPYDYELVYALGTNLGLKEPEDVLELIDTCERQGVDIISMGVILAWATEMSMKEKISTDETMGVTLKWGDLNNFLRAVDLITKSPNEFYSALAEGVAVASEKYGGQDFAMHLGRLEVPGYHTGLGNVVGLTAGVRHSHHDNAGYSADQKAFKSDLSDEEIIDQLIAEDDVRGVLNSLVICLFARKVYTPDVIVDALKPLGIEKSEEELDRIGTEIFMKKYELKQKFGFNLDNVKLPKRFFETASTNGIIDKERVENALEIYKNKRGF</sequence>
<dbReference type="InterPro" id="IPR013983">
    <property type="entry name" value="Ald_Fedxn_OxRdtase_N"/>
</dbReference>
<dbReference type="GO" id="GO:0046872">
    <property type="term" value="F:metal ion binding"/>
    <property type="evidence" value="ECO:0007669"/>
    <property type="project" value="UniProtKB-KW"/>
</dbReference>
<dbReference type="Proteomes" id="UP000000391">
    <property type="component" value="Chromosome"/>
</dbReference>
<evidence type="ECO:0000256" key="5">
    <source>
        <dbReference type="ARBA" id="ARBA00023002"/>
    </source>
</evidence>
<reference evidence="10 11" key="1">
    <citation type="submission" date="2010-06" db="EMBL/GenBank/DDBJ databases">
        <title>Complete sequence chromosome of Methanohalobium evestigatum Z-7303.</title>
        <authorList>
            <consortium name="US DOE Joint Genome Institute"/>
            <person name="Lucas S."/>
            <person name="Copeland A."/>
            <person name="Lapidus A."/>
            <person name="Cheng J.-F."/>
            <person name="Bruce D."/>
            <person name="Goodwin L."/>
            <person name="Pitluck S."/>
            <person name="Saunders E."/>
            <person name="Detter J.C."/>
            <person name="Han C."/>
            <person name="Tapia R."/>
            <person name="Land M."/>
            <person name="Hauser L."/>
            <person name="Kyrpides N."/>
            <person name="Mikhailova N."/>
            <person name="Sieprawska-Lupa M."/>
            <person name="Whitman W.B."/>
            <person name="Anderson I."/>
            <person name="Woyke T."/>
        </authorList>
    </citation>
    <scope>NUCLEOTIDE SEQUENCE [LARGE SCALE GENOMIC DNA]</scope>
    <source>
        <strain evidence="11">ATCC BAA-1072 / DSM 3721 / NBRC 107634 / OCM 161 / Z-7303</strain>
    </source>
</reference>
<keyword evidence="5 10" id="KW-0560">Oxidoreductase</keyword>
<dbReference type="AlphaFoldDB" id="D7E9G9"/>
<protein>
    <submittedName>
        <fullName evidence="10">Aldehyde ferredoxin oxidoreductase</fullName>
        <ecNumber evidence="10">1.2.7.5</ecNumber>
    </submittedName>
</protein>
<evidence type="ECO:0000256" key="3">
    <source>
        <dbReference type="ARBA" id="ARBA00022485"/>
    </source>
</evidence>